<dbReference type="InterPro" id="IPR000644">
    <property type="entry name" value="CBS_dom"/>
</dbReference>
<evidence type="ECO:0000256" key="10">
    <source>
        <dbReference type="PROSITE-ProRule" id="PRU01193"/>
    </source>
</evidence>
<evidence type="ECO:0000256" key="2">
    <source>
        <dbReference type="ARBA" id="ARBA00006337"/>
    </source>
</evidence>
<evidence type="ECO:0000256" key="5">
    <source>
        <dbReference type="ARBA" id="ARBA00022737"/>
    </source>
</evidence>
<feature type="domain" description="CNNM transmembrane" evidence="13">
    <location>
        <begin position="2"/>
        <end position="198"/>
    </location>
</feature>
<keyword evidence="8 10" id="KW-0472">Membrane</keyword>
<evidence type="ECO:0000313" key="14">
    <source>
        <dbReference type="EMBL" id="CDH46028.1"/>
    </source>
</evidence>
<dbReference type="PANTHER" id="PTHR22777:SF32">
    <property type="entry name" value="UPF0053 INNER MEMBRANE PROTEIN YFJD"/>
    <property type="match status" value="1"/>
</dbReference>
<sequence length="429" mass="46845">MDDIHIGVLCIALVLLIGGSAFFSGSETGLMTMNRYRLRHRAKTGDKAAQRVAQLLARPDRLIGLILLGNTFFNILASSLATVIAIRFLGEAGIAISTVVLTLIVLVFAEVAPKTLAALHPERIAYPAAAVLAPMLKALYPLVWLTNLVVNSLLRLFRVTVQTSSQQSLSAEELRTVVLEAGVMIPKRHQAMLLGILELEEITVNDIMVPRNEVEGIDLEDAWEEIVAQLTRSPYTRLLVYRDSIDQVVGLLHLRKALHLMIHKPDFTRADLEGLLREPYFIPEGTSLTRQLLNFQQQRRRVGLVVDEYGDVLGMVTLEDILEEIVGEFTTDPAASDNCTLVARADGGYVVDGRASIRTLNRVLGWTLPTDGPRTLNGLVMEQLEAIPEPGARLSLAGHPTEIVEIVGNCVKTAVIWPTAGSGAATSAD</sequence>
<dbReference type="InterPro" id="IPR005170">
    <property type="entry name" value="Transptr-assoc_dom"/>
</dbReference>
<keyword evidence="15" id="KW-1185">Reference proteome</keyword>
<proteinExistence type="inferred from homology"/>
<dbReference type="Pfam" id="PF01595">
    <property type="entry name" value="CNNM"/>
    <property type="match status" value="1"/>
</dbReference>
<evidence type="ECO:0000256" key="4">
    <source>
        <dbReference type="ARBA" id="ARBA00022692"/>
    </source>
</evidence>
<comment type="caution">
    <text evidence="14">The sequence shown here is derived from an EMBL/GenBank/DDBJ whole genome shotgun (WGS) entry which is preliminary data.</text>
</comment>
<comment type="subcellular location">
    <subcellularLocation>
        <location evidence="1">Cell membrane</location>
        <topology evidence="1">Multi-pass membrane protein</topology>
    </subcellularLocation>
</comment>
<dbReference type="SMART" id="SM01091">
    <property type="entry name" value="CorC_HlyC"/>
    <property type="match status" value="1"/>
</dbReference>
<gene>
    <name evidence="14" type="ORF">BN874_320037</name>
</gene>
<dbReference type="GO" id="GO:0050660">
    <property type="term" value="F:flavin adenine dinucleotide binding"/>
    <property type="evidence" value="ECO:0007669"/>
    <property type="project" value="InterPro"/>
</dbReference>
<dbReference type="PANTHER" id="PTHR22777">
    <property type="entry name" value="HEMOLYSIN-RELATED"/>
    <property type="match status" value="1"/>
</dbReference>
<dbReference type="Proteomes" id="UP000019184">
    <property type="component" value="Unassembled WGS sequence"/>
</dbReference>
<dbReference type="InterPro" id="IPR046342">
    <property type="entry name" value="CBS_dom_sf"/>
</dbReference>
<feature type="transmembrane region" description="Helical" evidence="11">
    <location>
        <begin position="6"/>
        <end position="25"/>
    </location>
</feature>
<dbReference type="EMBL" id="CBTK010000246">
    <property type="protein sequence ID" value="CDH46028.1"/>
    <property type="molecule type" value="Genomic_DNA"/>
</dbReference>
<reference evidence="14 15" key="1">
    <citation type="journal article" date="2014" name="ISME J.">
        <title>Candidatus Competibacter-lineage genomes retrieved from metagenomes reveal functional metabolic diversity.</title>
        <authorList>
            <person name="McIlroy S.J."/>
            <person name="Albertsen M."/>
            <person name="Andresen E.K."/>
            <person name="Saunders A.M."/>
            <person name="Kristiansen R."/>
            <person name="Stokholm-Bjerregaard M."/>
            <person name="Nielsen K.L."/>
            <person name="Nielsen P.H."/>
        </authorList>
    </citation>
    <scope>NUCLEOTIDE SEQUENCE [LARGE SCALE GENOMIC DNA]</scope>
    <source>
        <strain evidence="14 15">Run_B_J11</strain>
    </source>
</reference>
<keyword evidence="3" id="KW-1003">Cell membrane</keyword>
<dbReference type="InterPro" id="IPR044751">
    <property type="entry name" value="Ion_transp-like_CBS"/>
</dbReference>
<feature type="transmembrane region" description="Helical" evidence="11">
    <location>
        <begin position="124"/>
        <end position="145"/>
    </location>
</feature>
<dbReference type="Gene3D" id="3.10.580.10">
    <property type="entry name" value="CBS-domain"/>
    <property type="match status" value="1"/>
</dbReference>
<dbReference type="GO" id="GO:0005886">
    <property type="term" value="C:plasma membrane"/>
    <property type="evidence" value="ECO:0007669"/>
    <property type="project" value="UniProtKB-SubCell"/>
</dbReference>
<keyword evidence="5" id="KW-0677">Repeat</keyword>
<evidence type="ECO:0000256" key="8">
    <source>
        <dbReference type="ARBA" id="ARBA00023136"/>
    </source>
</evidence>
<evidence type="ECO:0000259" key="12">
    <source>
        <dbReference type="PROSITE" id="PS51371"/>
    </source>
</evidence>
<protein>
    <recommendedName>
        <fullName evidence="16">Magnesium/cobalt efflux protein</fullName>
    </recommendedName>
</protein>
<evidence type="ECO:0000256" key="6">
    <source>
        <dbReference type="ARBA" id="ARBA00022989"/>
    </source>
</evidence>
<evidence type="ECO:0000256" key="7">
    <source>
        <dbReference type="ARBA" id="ARBA00023122"/>
    </source>
</evidence>
<evidence type="ECO:0000313" key="15">
    <source>
        <dbReference type="Proteomes" id="UP000019184"/>
    </source>
</evidence>
<keyword evidence="6 10" id="KW-1133">Transmembrane helix</keyword>
<keyword evidence="7 9" id="KW-0129">CBS domain</keyword>
<dbReference type="InterPro" id="IPR016169">
    <property type="entry name" value="FAD-bd_PCMH_sub2"/>
</dbReference>
<accession>A0A7U7GCS1</accession>
<dbReference type="AlphaFoldDB" id="A0A7U7GCS1"/>
<dbReference type="PROSITE" id="PS51371">
    <property type="entry name" value="CBS"/>
    <property type="match status" value="1"/>
</dbReference>
<dbReference type="RefSeq" id="WP_051497845.1">
    <property type="nucleotide sequence ID" value="NZ_CBTK010000246.1"/>
</dbReference>
<evidence type="ECO:0000259" key="13">
    <source>
        <dbReference type="PROSITE" id="PS51846"/>
    </source>
</evidence>
<keyword evidence="4 10" id="KW-0812">Transmembrane</keyword>
<dbReference type="Pfam" id="PF00571">
    <property type="entry name" value="CBS"/>
    <property type="match status" value="1"/>
</dbReference>
<dbReference type="Pfam" id="PF03471">
    <property type="entry name" value="CorC_HlyC"/>
    <property type="match status" value="1"/>
</dbReference>
<evidence type="ECO:0000256" key="11">
    <source>
        <dbReference type="SAM" id="Phobius"/>
    </source>
</evidence>
<organism evidence="14 15">
    <name type="scientific">Candidatus Contendobacter odensis Run_B_J11</name>
    <dbReference type="NCBI Taxonomy" id="1400861"/>
    <lineage>
        <taxon>Bacteria</taxon>
        <taxon>Pseudomonadati</taxon>
        <taxon>Pseudomonadota</taxon>
        <taxon>Gammaproteobacteria</taxon>
        <taxon>Candidatus Competibacteraceae</taxon>
        <taxon>Candidatus Contendibacter</taxon>
    </lineage>
</organism>
<evidence type="ECO:0000256" key="9">
    <source>
        <dbReference type="PROSITE-ProRule" id="PRU00703"/>
    </source>
</evidence>
<evidence type="ECO:0000256" key="3">
    <source>
        <dbReference type="ARBA" id="ARBA00022475"/>
    </source>
</evidence>
<dbReference type="InterPro" id="IPR036318">
    <property type="entry name" value="FAD-bd_PCMH-like_sf"/>
</dbReference>
<name>A0A7U7GCS1_9GAMM</name>
<evidence type="ECO:0000256" key="1">
    <source>
        <dbReference type="ARBA" id="ARBA00004651"/>
    </source>
</evidence>
<feature type="domain" description="CBS" evidence="12">
    <location>
        <begin position="275"/>
        <end position="331"/>
    </location>
</feature>
<dbReference type="SUPFAM" id="SSF56176">
    <property type="entry name" value="FAD-binding/transporter-associated domain-like"/>
    <property type="match status" value="1"/>
</dbReference>
<comment type="similarity">
    <text evidence="2">Belongs to the UPF0053 family.</text>
</comment>
<dbReference type="InterPro" id="IPR002550">
    <property type="entry name" value="CNNM"/>
</dbReference>
<dbReference type="SUPFAM" id="SSF54631">
    <property type="entry name" value="CBS-domain pair"/>
    <property type="match status" value="1"/>
</dbReference>
<dbReference type="Gene3D" id="3.30.465.10">
    <property type="match status" value="1"/>
</dbReference>
<dbReference type="OrthoDB" id="9797674at2"/>
<feature type="transmembrane region" description="Helical" evidence="11">
    <location>
        <begin position="92"/>
        <end position="112"/>
    </location>
</feature>
<dbReference type="NCBIfam" id="NF008604">
    <property type="entry name" value="PRK11573.1"/>
    <property type="match status" value="1"/>
</dbReference>
<feature type="transmembrane region" description="Helical" evidence="11">
    <location>
        <begin position="62"/>
        <end position="86"/>
    </location>
</feature>
<dbReference type="CDD" id="cd04590">
    <property type="entry name" value="CBS_pair_CorC_HlyC_assoc"/>
    <property type="match status" value="1"/>
</dbReference>
<dbReference type="PROSITE" id="PS51846">
    <property type="entry name" value="CNNM"/>
    <property type="match status" value="1"/>
</dbReference>
<evidence type="ECO:0008006" key="16">
    <source>
        <dbReference type="Google" id="ProtNLM"/>
    </source>
</evidence>